<dbReference type="Gene3D" id="1.20.1110.10">
    <property type="entry name" value="Calcium-transporting ATPase, transmembrane domain"/>
    <property type="match status" value="2"/>
</dbReference>
<keyword evidence="9" id="KW-0067">ATP-binding</keyword>
<feature type="transmembrane region" description="Helical" evidence="23">
    <location>
        <begin position="872"/>
        <end position="899"/>
    </location>
</feature>
<evidence type="ECO:0000259" key="24">
    <source>
        <dbReference type="SMART" id="SM00831"/>
    </source>
</evidence>
<keyword evidence="6 23" id="KW-0812">Transmembrane</keyword>
<comment type="catalytic activity">
    <reaction evidence="20">
        <text>K(+)(in) + ATP + H2O = K(+)(out) + ADP + phosphate + H(+)</text>
        <dbReference type="Rhea" id="RHEA:75815"/>
        <dbReference type="ChEBI" id="CHEBI:15377"/>
        <dbReference type="ChEBI" id="CHEBI:15378"/>
        <dbReference type="ChEBI" id="CHEBI:29103"/>
        <dbReference type="ChEBI" id="CHEBI:30616"/>
        <dbReference type="ChEBI" id="CHEBI:43474"/>
        <dbReference type="ChEBI" id="CHEBI:456216"/>
    </reaction>
</comment>
<dbReference type="SFLD" id="SFLDS00003">
    <property type="entry name" value="Haloacid_Dehalogenase"/>
    <property type="match status" value="1"/>
</dbReference>
<dbReference type="SMART" id="SM00831">
    <property type="entry name" value="Cation_ATPase_N"/>
    <property type="match status" value="1"/>
</dbReference>
<keyword evidence="17" id="KW-0739">Sodium transport</keyword>
<feature type="transmembrane region" description="Helical" evidence="23">
    <location>
        <begin position="76"/>
        <end position="95"/>
    </location>
</feature>
<keyword evidence="7" id="KW-0479">Metal-binding</keyword>
<dbReference type="Pfam" id="PF13246">
    <property type="entry name" value="Cation_ATPase"/>
    <property type="match status" value="1"/>
</dbReference>
<dbReference type="GO" id="GO:0005524">
    <property type="term" value="F:ATP binding"/>
    <property type="evidence" value="ECO:0007669"/>
    <property type="project" value="UniProtKB-KW"/>
</dbReference>
<keyword evidence="4" id="KW-1003">Cell membrane</keyword>
<dbReference type="InterPro" id="IPR001757">
    <property type="entry name" value="P_typ_ATPase"/>
</dbReference>
<dbReference type="PRINTS" id="PR00121">
    <property type="entry name" value="NAKATPASE"/>
</dbReference>
<dbReference type="SFLD" id="SFLDG00002">
    <property type="entry name" value="C1.7:_P-type_atpase_like"/>
    <property type="match status" value="1"/>
</dbReference>
<dbReference type="GO" id="GO:0006813">
    <property type="term" value="P:potassium ion transport"/>
    <property type="evidence" value="ECO:0007669"/>
    <property type="project" value="UniProtKB-KW"/>
</dbReference>
<dbReference type="InterPro" id="IPR059000">
    <property type="entry name" value="ATPase_P-type_domA"/>
</dbReference>
<evidence type="ECO:0000256" key="12">
    <source>
        <dbReference type="ARBA" id="ARBA00022967"/>
    </source>
</evidence>
<dbReference type="EC" id="7.2.2.3" evidence="19"/>
<evidence type="ECO:0000256" key="20">
    <source>
        <dbReference type="ARBA" id="ARBA00048599"/>
    </source>
</evidence>
<dbReference type="SUPFAM" id="SSF81660">
    <property type="entry name" value="Metal cation-transporting ATPase, ATP-binding domain N"/>
    <property type="match status" value="1"/>
</dbReference>
<protein>
    <recommendedName>
        <fullName evidence="19">P-type Na(+) transporter</fullName>
        <ecNumber evidence="19">7.2.2.3</ecNumber>
    </recommendedName>
</protein>
<evidence type="ECO:0000256" key="9">
    <source>
        <dbReference type="ARBA" id="ARBA00022840"/>
    </source>
</evidence>
<sequence length="1094" mass="119531">MGKDNSEQEDAVANHVSGQANKPLSRPPHCLTIDETVAELKANAEDGLTDADAKARLEEYGRNQFGEEKGVQPVKILVAQIANAMTLVLILAMAASFGIESWIEGGVVTGVIAINIIVGFQQEYKAAKTMDSLRSLSSPTASAVRDGSNQTVPTVEIVPGDMVELKTGDTIPADVRIIEAVNFETNEALLTGESLPVRKEPSMTFEDETGPGDRLNVAYSSSTVTKGRARGIVFATGMYTEIGQIAAALRGKSSRRRPVKRKEDGSASPGRYVQAGILTAYDAVGVFLGINVGTPLQRKLSQLALLLFGIAIICAIIVLAANDFNTTQEVIIYAVATGLSMIPASLVVVLTITMAAGTKRMVQRHVIVRNLKSLEALGAVTNICSDKTGTLTQGNMVVRKAWVPGVGTFSVKDATEPFNPTKGSLSSRVEQPKDISFQAEDAEGESFSDVDGQVKSNTTLQTYLNVASLANLATVHQNKEGEWHARGDPTEIAIQVFASRFNMNRLVLSGEGNNWNQIAEFPFDSDVKKMSVVFSDAEGNQNWLFTKGAVERVISSCPKIQIGDQVTDLTDEIEQEILRNMEALARLGLRVLAFASKQDIGPVDGHENLDRNLYEKDLIFRGLIGLYDPPRPESAPSVQMFHRAGVSVHMLTGDHPETARAIALEVGILPTRMNEIAADIAKTMVMAAHDFDKLTDDEIDQLPRLPLVVARCAPQTKVRMIEALHRRERFVAMTGDGVNDSPSLKRADVGIAMGQAGSDVAKEASDIVLSDDNFASILNAVEEGRRMFDNIQKFVLHVLAQNVAQACVLLIGLAFKDDSNLSVFPLAPVQVMWIIMITSGLPDMGLGFEIAAPDIMERPPQNLKQGVFTPELLFDMLAYGLWTAALCMGSFLVVMFGFGDGQLGENCNADYSAACDTVFRARATCFASLTWQSLFLAWEMVNMRRSFFRMVPGSKRYFTQWMHDVYRNKVLFSAVVFGFVTVFPLNYIPGLNRVVFKHTGLTWEWGVVFIAAILFFIGIEIWKWLKRVYFRRQARKDTGGIADVEARVFGVYYDLGGVDFEKSASSPSSSGEKELREKPSNNGVVDNKKADLEA</sequence>
<comment type="catalytic activity">
    <reaction evidence="21">
        <text>Na(+)(in) + ATP + H2O = Na(+)(out) + ADP + phosphate + H(+)</text>
        <dbReference type="Rhea" id="RHEA:14633"/>
        <dbReference type="ChEBI" id="CHEBI:15377"/>
        <dbReference type="ChEBI" id="CHEBI:15378"/>
        <dbReference type="ChEBI" id="CHEBI:29101"/>
        <dbReference type="ChEBI" id="CHEBI:30616"/>
        <dbReference type="ChEBI" id="CHEBI:43474"/>
        <dbReference type="ChEBI" id="CHEBI:456216"/>
        <dbReference type="EC" id="7.2.2.3"/>
    </reaction>
    <physiologicalReaction direction="left-to-right" evidence="21">
        <dbReference type="Rhea" id="RHEA:14634"/>
    </physiologicalReaction>
</comment>
<evidence type="ECO:0000256" key="10">
    <source>
        <dbReference type="ARBA" id="ARBA00022842"/>
    </source>
</evidence>
<dbReference type="GO" id="GO:0008554">
    <property type="term" value="F:P-type sodium transporter activity"/>
    <property type="evidence" value="ECO:0007669"/>
    <property type="project" value="UniProtKB-EC"/>
</dbReference>
<comment type="cofactor">
    <cofactor evidence="1">
        <name>Mg(2+)</name>
        <dbReference type="ChEBI" id="CHEBI:18420"/>
    </cofactor>
</comment>
<dbReference type="EMBL" id="MPSH01000023">
    <property type="protein sequence ID" value="PNH30003.1"/>
    <property type="molecule type" value="Genomic_DNA"/>
</dbReference>
<dbReference type="InterPro" id="IPR044492">
    <property type="entry name" value="P_typ_ATPase_HD_dom"/>
</dbReference>
<dbReference type="InterPro" id="IPR008250">
    <property type="entry name" value="ATPase_P-typ_transduc_dom_A_sf"/>
</dbReference>
<dbReference type="SUPFAM" id="SSF56784">
    <property type="entry name" value="HAD-like"/>
    <property type="match status" value="1"/>
</dbReference>
<dbReference type="GO" id="GO:0005886">
    <property type="term" value="C:plasma membrane"/>
    <property type="evidence" value="ECO:0007669"/>
    <property type="project" value="UniProtKB-SubCell"/>
</dbReference>
<dbReference type="NCBIfam" id="TIGR01523">
    <property type="entry name" value="ATPase-IID_K-Na"/>
    <property type="match status" value="1"/>
</dbReference>
<evidence type="ECO:0000256" key="2">
    <source>
        <dbReference type="ARBA" id="ARBA00004651"/>
    </source>
</evidence>
<dbReference type="CDD" id="cd02086">
    <property type="entry name" value="P-type_ATPase_Na_ENA"/>
    <property type="match status" value="1"/>
</dbReference>
<evidence type="ECO:0000256" key="7">
    <source>
        <dbReference type="ARBA" id="ARBA00022723"/>
    </source>
</evidence>
<evidence type="ECO:0000313" key="25">
    <source>
        <dbReference type="EMBL" id="PNH30003.1"/>
    </source>
</evidence>
<feature type="transmembrane region" description="Helical" evidence="23">
    <location>
        <begin position="303"/>
        <end position="324"/>
    </location>
</feature>
<dbReference type="SUPFAM" id="SSF81665">
    <property type="entry name" value="Calcium ATPase, transmembrane domain M"/>
    <property type="match status" value="1"/>
</dbReference>
<dbReference type="GO" id="GO:0046872">
    <property type="term" value="F:metal ion binding"/>
    <property type="evidence" value="ECO:0007669"/>
    <property type="project" value="UniProtKB-KW"/>
</dbReference>
<dbReference type="Gene3D" id="3.40.1110.10">
    <property type="entry name" value="Calcium-transporting ATPase, cytoplasmic domain N"/>
    <property type="match status" value="1"/>
</dbReference>
<feature type="transmembrane region" description="Helical" evidence="23">
    <location>
        <begin position="827"/>
        <end position="851"/>
    </location>
</feature>
<feature type="transmembrane region" description="Helical" evidence="23">
    <location>
        <begin position="101"/>
        <end position="120"/>
    </location>
</feature>
<keyword evidence="3" id="KW-0813">Transport</keyword>
<evidence type="ECO:0000256" key="1">
    <source>
        <dbReference type="ARBA" id="ARBA00001946"/>
    </source>
</evidence>
<dbReference type="FunFam" id="3.40.1110.10:FF:000039">
    <property type="entry name" value="Sodium P-type ATPase"/>
    <property type="match status" value="1"/>
</dbReference>
<proteinExistence type="inferred from homology"/>
<comment type="subcellular location">
    <subcellularLocation>
        <location evidence="2">Cell membrane</location>
        <topology evidence="2">Multi-pass membrane protein</topology>
    </subcellularLocation>
</comment>
<dbReference type="PANTHER" id="PTHR42861">
    <property type="entry name" value="CALCIUM-TRANSPORTING ATPASE"/>
    <property type="match status" value="1"/>
</dbReference>
<dbReference type="InterPro" id="IPR004014">
    <property type="entry name" value="ATPase_P-typ_cation-transptr_N"/>
</dbReference>
<dbReference type="InterPro" id="IPR006068">
    <property type="entry name" value="ATPase_P-typ_cation-transptr_C"/>
</dbReference>
<dbReference type="InterPro" id="IPR018303">
    <property type="entry name" value="ATPase_P-typ_P_site"/>
</dbReference>
<dbReference type="SFLD" id="SFLDF00027">
    <property type="entry name" value="p-type_atpase"/>
    <property type="match status" value="1"/>
</dbReference>
<dbReference type="InterPro" id="IPR023299">
    <property type="entry name" value="ATPase_P-typ_cyto_dom_N"/>
</dbReference>
<dbReference type="Pfam" id="PF00689">
    <property type="entry name" value="Cation_ATPase_C"/>
    <property type="match status" value="1"/>
</dbReference>
<evidence type="ECO:0000256" key="3">
    <source>
        <dbReference type="ARBA" id="ARBA00022448"/>
    </source>
</evidence>
<evidence type="ECO:0000256" key="5">
    <source>
        <dbReference type="ARBA" id="ARBA00022538"/>
    </source>
</evidence>
<dbReference type="Pfam" id="PF08282">
    <property type="entry name" value="Hydrolase_3"/>
    <property type="match status" value="1"/>
</dbReference>
<dbReference type="SUPFAM" id="SSF81653">
    <property type="entry name" value="Calcium ATPase, transduction domain A"/>
    <property type="match status" value="1"/>
</dbReference>
<dbReference type="NCBIfam" id="TIGR01494">
    <property type="entry name" value="ATPase_P-type"/>
    <property type="match status" value="2"/>
</dbReference>
<dbReference type="PROSITE" id="PS00154">
    <property type="entry name" value="ATPASE_E1_E2"/>
    <property type="match status" value="1"/>
</dbReference>
<evidence type="ECO:0000256" key="18">
    <source>
        <dbReference type="ARBA" id="ARBA00035017"/>
    </source>
</evidence>
<gene>
    <name evidence="25" type="ORF">BJF96_g6797</name>
</gene>
<keyword evidence="14" id="KW-0915">Sodium</keyword>
<evidence type="ECO:0000256" key="11">
    <source>
        <dbReference type="ARBA" id="ARBA00022958"/>
    </source>
</evidence>
<dbReference type="Pfam" id="PF00690">
    <property type="entry name" value="Cation_ATPase_N"/>
    <property type="match status" value="1"/>
</dbReference>
<evidence type="ECO:0000256" key="6">
    <source>
        <dbReference type="ARBA" id="ARBA00022692"/>
    </source>
</evidence>
<keyword evidence="5" id="KW-0633">Potassium transport</keyword>
<dbReference type="PRINTS" id="PR00119">
    <property type="entry name" value="CATATPASE"/>
</dbReference>
<dbReference type="InterPro" id="IPR036412">
    <property type="entry name" value="HAD-like_sf"/>
</dbReference>
<name>A0AA44WG38_VERDA</name>
<dbReference type="Pfam" id="PF00122">
    <property type="entry name" value="E1-E2_ATPase"/>
    <property type="match status" value="1"/>
</dbReference>
<reference evidence="25 26" key="1">
    <citation type="submission" date="2017-12" db="EMBL/GenBank/DDBJ databases">
        <title>Comparative genomics yields insights into virulence evolution of Verticillium dahliae.</title>
        <authorList>
            <person name="Fan R."/>
            <person name="Armitage A.D."/>
            <person name="Cascant-Lopez E."/>
            <person name="Sobczyk M."/>
            <person name="Cockerton H.M."/>
            <person name="Harrison R.J."/>
        </authorList>
    </citation>
    <scope>NUCLEOTIDE SEQUENCE [LARGE SCALE GENOMIC DNA]</scope>
    <source>
        <strain evidence="25 26">12008</strain>
    </source>
</reference>
<dbReference type="Gene3D" id="2.70.150.10">
    <property type="entry name" value="Calcium-transporting ATPase, cytoplasmic transduction domain A"/>
    <property type="match status" value="1"/>
</dbReference>
<accession>A0AA44WG38</accession>
<feature type="transmembrane region" description="Helical" evidence="23">
    <location>
        <begin position="919"/>
        <end position="941"/>
    </location>
</feature>
<evidence type="ECO:0000256" key="15">
    <source>
        <dbReference type="ARBA" id="ARBA00023065"/>
    </source>
</evidence>
<comment type="similarity">
    <text evidence="18">Belongs to the cation transport ATPase (P-type) (TC 3.A.3) family. Type IID subfamily.</text>
</comment>
<dbReference type="FunFam" id="3.40.50.1000:FF:000047">
    <property type="entry name" value="Sodium P-type ATPase"/>
    <property type="match status" value="1"/>
</dbReference>
<evidence type="ECO:0000256" key="23">
    <source>
        <dbReference type="SAM" id="Phobius"/>
    </source>
</evidence>
<feature type="region of interest" description="Disordered" evidence="22">
    <location>
        <begin position="1062"/>
        <end position="1094"/>
    </location>
</feature>
<dbReference type="Proteomes" id="UP000236305">
    <property type="component" value="Unassembled WGS sequence"/>
</dbReference>
<evidence type="ECO:0000256" key="17">
    <source>
        <dbReference type="ARBA" id="ARBA00023201"/>
    </source>
</evidence>
<keyword evidence="15" id="KW-0406">Ion transport</keyword>
<feature type="transmembrane region" description="Helical" evidence="23">
    <location>
        <begin position="970"/>
        <end position="987"/>
    </location>
</feature>
<dbReference type="InterPro" id="IPR023298">
    <property type="entry name" value="ATPase_P-typ_TM_dom_sf"/>
</dbReference>
<keyword evidence="16 23" id="KW-0472">Membrane</keyword>
<evidence type="ECO:0000256" key="14">
    <source>
        <dbReference type="ARBA" id="ARBA00023053"/>
    </source>
</evidence>
<feature type="transmembrane region" description="Helical" evidence="23">
    <location>
        <begin position="794"/>
        <end position="815"/>
    </location>
</feature>
<keyword evidence="10" id="KW-0460">Magnesium</keyword>
<dbReference type="InterPro" id="IPR006414">
    <property type="entry name" value="P-type_ATPase_IID"/>
</dbReference>
<evidence type="ECO:0000256" key="19">
    <source>
        <dbReference type="ARBA" id="ARBA00035029"/>
    </source>
</evidence>
<evidence type="ECO:0000313" key="26">
    <source>
        <dbReference type="Proteomes" id="UP000236305"/>
    </source>
</evidence>
<evidence type="ECO:0000256" key="16">
    <source>
        <dbReference type="ARBA" id="ARBA00023136"/>
    </source>
</evidence>
<dbReference type="GO" id="GO:0016887">
    <property type="term" value="F:ATP hydrolysis activity"/>
    <property type="evidence" value="ECO:0007669"/>
    <property type="project" value="InterPro"/>
</dbReference>
<evidence type="ECO:0000256" key="21">
    <source>
        <dbReference type="ARBA" id="ARBA00049499"/>
    </source>
</evidence>
<evidence type="ECO:0000256" key="22">
    <source>
        <dbReference type="SAM" id="MobiDB-lite"/>
    </source>
</evidence>
<feature type="transmembrane region" description="Helical" evidence="23">
    <location>
        <begin position="1007"/>
        <end position="1025"/>
    </location>
</feature>
<evidence type="ECO:0000256" key="8">
    <source>
        <dbReference type="ARBA" id="ARBA00022741"/>
    </source>
</evidence>
<keyword evidence="12" id="KW-1278">Translocase</keyword>
<feature type="domain" description="Cation-transporting P-type ATPase N-terminal" evidence="24">
    <location>
        <begin position="27"/>
        <end position="101"/>
    </location>
</feature>
<keyword evidence="11" id="KW-0630">Potassium</keyword>
<dbReference type="FunFam" id="1.20.1110.10:FF:000020">
    <property type="entry name" value="Sodium ion P-type ATPase"/>
    <property type="match status" value="1"/>
</dbReference>
<dbReference type="AlphaFoldDB" id="A0AA44WG38"/>
<evidence type="ECO:0000256" key="4">
    <source>
        <dbReference type="ARBA" id="ARBA00022475"/>
    </source>
</evidence>
<dbReference type="FunFam" id="1.20.1110.10:FF:000015">
    <property type="entry name" value="Sodium ion P-type ATPase"/>
    <property type="match status" value="1"/>
</dbReference>
<feature type="transmembrane region" description="Helical" evidence="23">
    <location>
        <begin position="330"/>
        <end position="355"/>
    </location>
</feature>
<evidence type="ECO:0000256" key="13">
    <source>
        <dbReference type="ARBA" id="ARBA00022989"/>
    </source>
</evidence>
<keyword evidence="13 23" id="KW-1133">Transmembrane helix</keyword>
<organism evidence="25 26">
    <name type="scientific">Verticillium dahliae</name>
    <name type="common">Verticillium wilt</name>
    <dbReference type="NCBI Taxonomy" id="27337"/>
    <lineage>
        <taxon>Eukaryota</taxon>
        <taxon>Fungi</taxon>
        <taxon>Dikarya</taxon>
        <taxon>Ascomycota</taxon>
        <taxon>Pezizomycotina</taxon>
        <taxon>Sordariomycetes</taxon>
        <taxon>Hypocreomycetidae</taxon>
        <taxon>Glomerellales</taxon>
        <taxon>Plectosphaerellaceae</taxon>
        <taxon>Verticillium</taxon>
    </lineage>
</organism>
<keyword evidence="8" id="KW-0547">Nucleotide-binding</keyword>
<feature type="region of interest" description="Disordered" evidence="22">
    <location>
        <begin position="1"/>
        <end position="28"/>
    </location>
</feature>
<dbReference type="FunFam" id="3.40.50.1000:FF:000001">
    <property type="entry name" value="Phospholipid-transporting ATPase IC"/>
    <property type="match status" value="1"/>
</dbReference>
<comment type="caution">
    <text evidence="25">The sequence shown here is derived from an EMBL/GenBank/DDBJ whole genome shotgun (WGS) entry which is preliminary data.</text>
</comment>